<dbReference type="Gene3D" id="1.10.10.60">
    <property type="entry name" value="Homeodomain-like"/>
    <property type="match status" value="1"/>
</dbReference>
<dbReference type="RefSeq" id="WP_267223890.1">
    <property type="nucleotide sequence ID" value="NZ_JAPCWC010000028.1"/>
</dbReference>
<evidence type="ECO:0008006" key="3">
    <source>
        <dbReference type="Google" id="ProtNLM"/>
    </source>
</evidence>
<organism evidence="1 2">
    <name type="scientific">Novosphingobium clariflavum</name>
    <dbReference type="NCBI Taxonomy" id="2029884"/>
    <lineage>
        <taxon>Bacteria</taxon>
        <taxon>Pseudomonadati</taxon>
        <taxon>Pseudomonadota</taxon>
        <taxon>Alphaproteobacteria</taxon>
        <taxon>Sphingomonadales</taxon>
        <taxon>Sphingomonadaceae</taxon>
        <taxon>Novosphingobium</taxon>
    </lineage>
</organism>
<sequence length="129" mass="14591">MVGAAASSPLGTGSQVLDDIAEIIGEEAAFALALEFRGERLYIPKDHKREPRLAETIGEAAALHLCDCLYRTWIKVPYRVVIYRMVVQLADQKVTKREIANRLKIREAQVYAILAKHREANQQQLDLFN</sequence>
<comment type="caution">
    <text evidence="1">The sequence shown here is derived from an EMBL/GenBank/DDBJ whole genome shotgun (WGS) entry which is preliminary data.</text>
</comment>
<dbReference type="EMBL" id="JBHLTM010000067">
    <property type="protein sequence ID" value="MFC0686423.1"/>
    <property type="molecule type" value="Genomic_DNA"/>
</dbReference>
<evidence type="ECO:0000313" key="2">
    <source>
        <dbReference type="Proteomes" id="UP001589858"/>
    </source>
</evidence>
<name>A0ABV6SED1_9SPHN</name>
<accession>A0ABV6SED1</accession>
<reference evidence="1 2" key="1">
    <citation type="submission" date="2024-09" db="EMBL/GenBank/DDBJ databases">
        <authorList>
            <person name="Sun Q."/>
            <person name="Mori K."/>
        </authorList>
    </citation>
    <scope>NUCLEOTIDE SEQUENCE [LARGE SCALE GENOMIC DNA]</scope>
    <source>
        <strain evidence="1 2">CICC 11035S</strain>
    </source>
</reference>
<evidence type="ECO:0000313" key="1">
    <source>
        <dbReference type="EMBL" id="MFC0686423.1"/>
    </source>
</evidence>
<keyword evidence="2" id="KW-1185">Reference proteome</keyword>
<gene>
    <name evidence="1" type="ORF">ACFFF8_17700</name>
</gene>
<protein>
    <recommendedName>
        <fullName evidence="3">Mor transcription activator domain-containing protein</fullName>
    </recommendedName>
</protein>
<proteinExistence type="predicted"/>
<dbReference type="Proteomes" id="UP001589858">
    <property type="component" value="Unassembled WGS sequence"/>
</dbReference>